<dbReference type="InterPro" id="IPR005548">
    <property type="entry name" value="Cell_div_FtsQ/DivIB_C"/>
</dbReference>
<keyword evidence="4 9" id="KW-0132">Cell division</keyword>
<evidence type="ECO:0000256" key="6">
    <source>
        <dbReference type="ARBA" id="ARBA00022989"/>
    </source>
</evidence>
<evidence type="ECO:0000256" key="2">
    <source>
        <dbReference type="ARBA" id="ARBA00022475"/>
    </source>
</evidence>
<sequence>MAQTIRRGGKGVRRAAATRNTRAKVATARKQTGTIVDQAVRALPFSDETLHRIVMTVIFGIAAILLWVIIQMAGIPLLVEEQAATLSSKAGFKVVHLQVRGVNRMNELKIYDKILGQSDQAMTRLDLEGVREQVLQLSWVKDARVSRQLPETLVVDIVERSPHAVMRGDDGKLTLIDETGHELEAVSKARARGLLVLSGEGAEQHVVDLGKLLEAAPALKPQVAEAEWIGNRRWNLTFKTGQVLALPEGDRESAGALLTFARMDGVDRLLGGKVAAFDMRAPDRIYLRVPGHADQMAADAKAAAAAKAAAKKAAPTATATADASLAAAKAPKTARD</sequence>
<accession>A0ABT6CHQ6</accession>
<evidence type="ECO:0000256" key="7">
    <source>
        <dbReference type="ARBA" id="ARBA00023136"/>
    </source>
</evidence>
<feature type="domain" description="POTRA" evidence="11">
    <location>
        <begin position="92"/>
        <end position="160"/>
    </location>
</feature>
<dbReference type="InterPro" id="IPR026579">
    <property type="entry name" value="FtsQ"/>
</dbReference>
<evidence type="ECO:0000259" key="11">
    <source>
        <dbReference type="PROSITE" id="PS51779"/>
    </source>
</evidence>
<evidence type="ECO:0000256" key="9">
    <source>
        <dbReference type="HAMAP-Rule" id="MF_00911"/>
    </source>
</evidence>
<keyword evidence="7 9" id="KW-0472">Membrane</keyword>
<dbReference type="HAMAP" id="MF_00911">
    <property type="entry name" value="FtsQ_subfam"/>
    <property type="match status" value="1"/>
</dbReference>
<evidence type="ECO:0000256" key="8">
    <source>
        <dbReference type="ARBA" id="ARBA00023306"/>
    </source>
</evidence>
<comment type="function">
    <text evidence="9">Essential cell division protein.</text>
</comment>
<keyword evidence="8 9" id="KW-0131">Cell cycle</keyword>
<comment type="subcellular location">
    <subcellularLocation>
        <location evidence="9">Cell inner membrane</location>
        <topology evidence="9">Single-pass type II membrane protein</topology>
    </subcellularLocation>
    <subcellularLocation>
        <location evidence="1">Membrane</location>
    </subcellularLocation>
    <text evidence="9">Localizes to the division septum.</text>
</comment>
<dbReference type="PANTHER" id="PTHR35851">
    <property type="entry name" value="CELL DIVISION PROTEIN FTSQ"/>
    <property type="match status" value="1"/>
</dbReference>
<dbReference type="Proteomes" id="UP001222770">
    <property type="component" value="Unassembled WGS sequence"/>
</dbReference>
<evidence type="ECO:0000256" key="4">
    <source>
        <dbReference type="ARBA" id="ARBA00022618"/>
    </source>
</evidence>
<comment type="similarity">
    <text evidence="9">Belongs to the FtsQ/DivIB family. FtsQ subfamily.</text>
</comment>
<keyword evidence="5 9" id="KW-0812">Transmembrane</keyword>
<evidence type="ECO:0000256" key="10">
    <source>
        <dbReference type="SAM" id="MobiDB-lite"/>
    </source>
</evidence>
<feature type="region of interest" description="Disordered" evidence="10">
    <location>
        <begin position="315"/>
        <end position="336"/>
    </location>
</feature>
<dbReference type="InterPro" id="IPR013685">
    <property type="entry name" value="POTRA_FtsQ_type"/>
</dbReference>
<proteinExistence type="inferred from homology"/>
<evidence type="ECO:0000256" key="3">
    <source>
        <dbReference type="ARBA" id="ARBA00022519"/>
    </source>
</evidence>
<dbReference type="PANTHER" id="PTHR35851:SF1">
    <property type="entry name" value="CELL DIVISION PROTEIN FTSQ"/>
    <property type="match status" value="1"/>
</dbReference>
<evidence type="ECO:0000313" key="12">
    <source>
        <dbReference type="EMBL" id="MDF8333316.1"/>
    </source>
</evidence>
<dbReference type="Gene3D" id="3.10.20.310">
    <property type="entry name" value="membrane protein fhac"/>
    <property type="match status" value="1"/>
</dbReference>
<dbReference type="Pfam" id="PF08478">
    <property type="entry name" value="POTRA_1"/>
    <property type="match status" value="1"/>
</dbReference>
<keyword evidence="13" id="KW-1185">Reference proteome</keyword>
<organism evidence="12 13">
    <name type="scientific">Novosphingobium cyanobacteriorum</name>
    <dbReference type="NCBI Taxonomy" id="3024215"/>
    <lineage>
        <taxon>Bacteria</taxon>
        <taxon>Pseudomonadati</taxon>
        <taxon>Pseudomonadota</taxon>
        <taxon>Alphaproteobacteria</taxon>
        <taxon>Sphingomonadales</taxon>
        <taxon>Sphingomonadaceae</taxon>
        <taxon>Novosphingobium</taxon>
    </lineage>
</organism>
<dbReference type="InterPro" id="IPR034746">
    <property type="entry name" value="POTRA"/>
</dbReference>
<keyword evidence="2 9" id="KW-1003">Cell membrane</keyword>
<evidence type="ECO:0000256" key="5">
    <source>
        <dbReference type="ARBA" id="ARBA00022692"/>
    </source>
</evidence>
<dbReference type="RefSeq" id="WP_277276886.1">
    <property type="nucleotide sequence ID" value="NZ_JAROCY010000007.1"/>
</dbReference>
<keyword evidence="6 9" id="KW-1133">Transmembrane helix</keyword>
<dbReference type="PROSITE" id="PS51779">
    <property type="entry name" value="POTRA"/>
    <property type="match status" value="1"/>
</dbReference>
<evidence type="ECO:0000313" key="13">
    <source>
        <dbReference type="Proteomes" id="UP001222770"/>
    </source>
</evidence>
<comment type="caution">
    <text evidence="12">The sequence shown here is derived from an EMBL/GenBank/DDBJ whole genome shotgun (WGS) entry which is preliminary data.</text>
</comment>
<name>A0ABT6CHQ6_9SPHN</name>
<gene>
    <name evidence="9" type="primary">ftsQ</name>
    <name evidence="12" type="ORF">POM99_08905</name>
</gene>
<dbReference type="EMBL" id="JAROCY010000007">
    <property type="protein sequence ID" value="MDF8333316.1"/>
    <property type="molecule type" value="Genomic_DNA"/>
</dbReference>
<feature type="transmembrane region" description="Helical" evidence="9">
    <location>
        <begin position="53"/>
        <end position="79"/>
    </location>
</feature>
<protein>
    <recommendedName>
        <fullName evidence="9">Cell division protein FtsQ</fullName>
    </recommendedName>
</protein>
<reference evidence="12 13" key="1">
    <citation type="submission" date="2023-03" db="EMBL/GenBank/DDBJ databases">
        <title>Novosphingobium cyanobacteriorum sp. nov., isolated from a eutrophic reservoir during the Microcystis bloom period.</title>
        <authorList>
            <person name="Kang M."/>
            <person name="Le V."/>
            <person name="Ko S.-R."/>
            <person name="Lee S.-A."/>
            <person name="Ahn C.-Y."/>
        </authorList>
    </citation>
    <scope>NUCLEOTIDE SEQUENCE [LARGE SCALE GENOMIC DNA]</scope>
    <source>
        <strain evidence="12 13">HBC54</strain>
    </source>
</reference>
<evidence type="ECO:0000256" key="1">
    <source>
        <dbReference type="ARBA" id="ARBA00004370"/>
    </source>
</evidence>
<keyword evidence="3 9" id="KW-0997">Cell inner membrane</keyword>
<dbReference type="Pfam" id="PF03799">
    <property type="entry name" value="FtsQ_DivIB_C"/>
    <property type="match status" value="1"/>
</dbReference>